<evidence type="ECO:0000313" key="2">
    <source>
        <dbReference type="Proteomes" id="UP000660381"/>
    </source>
</evidence>
<organism evidence="1 2">
    <name type="scientific">Anabaena catenula FACHB-362</name>
    <dbReference type="NCBI Taxonomy" id="2692877"/>
    <lineage>
        <taxon>Bacteria</taxon>
        <taxon>Bacillati</taxon>
        <taxon>Cyanobacteriota</taxon>
        <taxon>Cyanophyceae</taxon>
        <taxon>Nostocales</taxon>
        <taxon>Nostocaceae</taxon>
        <taxon>Anabaena</taxon>
    </lineage>
</organism>
<dbReference type="Proteomes" id="UP000660381">
    <property type="component" value="Unassembled WGS sequence"/>
</dbReference>
<protein>
    <submittedName>
        <fullName evidence="1">Uncharacterized protein</fullName>
    </submittedName>
</protein>
<keyword evidence="2" id="KW-1185">Reference proteome</keyword>
<gene>
    <name evidence="1" type="ORF">H6G68_10635</name>
</gene>
<reference evidence="1 2" key="1">
    <citation type="journal article" date="2020" name="ISME J.">
        <title>Comparative genomics reveals insights into cyanobacterial evolution and habitat adaptation.</title>
        <authorList>
            <person name="Chen M.Y."/>
            <person name="Teng W.K."/>
            <person name="Zhao L."/>
            <person name="Hu C.X."/>
            <person name="Zhou Y.K."/>
            <person name="Han B.P."/>
            <person name="Song L.R."/>
            <person name="Shu W.S."/>
        </authorList>
    </citation>
    <scope>NUCLEOTIDE SEQUENCE [LARGE SCALE GENOMIC DNA]</scope>
    <source>
        <strain evidence="1 2">FACHB-362</strain>
    </source>
</reference>
<evidence type="ECO:0000313" key="1">
    <source>
        <dbReference type="EMBL" id="MBD2692207.1"/>
    </source>
</evidence>
<proteinExistence type="predicted"/>
<sequence>MANTSSPKSHEQFTENMSHTDFIHSSYTSITAFVRLSALGSHSFFIEILSLDKAIIYPVNLSR</sequence>
<dbReference type="RefSeq" id="WP_127055834.1">
    <property type="nucleotide sequence ID" value="NZ_JACJTQ010000013.1"/>
</dbReference>
<accession>A0ABR8J1K4</accession>
<name>A0ABR8J1K4_9NOST</name>
<dbReference type="EMBL" id="JACJTQ010000013">
    <property type="protein sequence ID" value="MBD2692207.1"/>
    <property type="molecule type" value="Genomic_DNA"/>
</dbReference>
<comment type="caution">
    <text evidence="1">The sequence shown here is derived from an EMBL/GenBank/DDBJ whole genome shotgun (WGS) entry which is preliminary data.</text>
</comment>